<dbReference type="Pfam" id="PF13338">
    <property type="entry name" value="AbiEi_4"/>
    <property type="match status" value="1"/>
</dbReference>
<reference evidence="2 3" key="1">
    <citation type="journal article" date="2014" name="Genome Announc.">
        <title>Draft Genome Sequences of Three Strains of Bacteroides pyogenes Isolated from a Cat and Swine.</title>
        <authorList>
            <person name="Sakamoto M."/>
            <person name="Oshima K."/>
            <person name="Suda W."/>
            <person name="Kitamura K."/>
            <person name="Iida T."/>
            <person name="Hattori M."/>
            <person name="Ohkuma M."/>
        </authorList>
    </citation>
    <scope>NUCLEOTIDE SEQUENCE [LARGE SCALE GENOMIC DNA]</scope>
    <source>
        <strain evidence="2 3">JCM 6292</strain>
    </source>
</reference>
<name>W4P5A1_9BACE</name>
<evidence type="ECO:0000313" key="3">
    <source>
        <dbReference type="Proteomes" id="UP000018861"/>
    </source>
</evidence>
<organism evidence="2 3">
    <name type="scientific">Bacteroides pyogenes JCM 6292</name>
    <dbReference type="NCBI Taxonomy" id="1235809"/>
    <lineage>
        <taxon>Bacteria</taxon>
        <taxon>Pseudomonadati</taxon>
        <taxon>Bacteroidota</taxon>
        <taxon>Bacteroidia</taxon>
        <taxon>Bacteroidales</taxon>
        <taxon>Bacteroidaceae</taxon>
        <taxon>Bacteroides</taxon>
    </lineage>
</organism>
<feature type="domain" description="AbiEi antitoxin N-terminal" evidence="1">
    <location>
        <begin position="6"/>
        <end position="50"/>
    </location>
</feature>
<proteinExistence type="predicted"/>
<dbReference type="InterPro" id="IPR025159">
    <property type="entry name" value="AbiEi_N"/>
</dbReference>
<evidence type="ECO:0000313" key="2">
    <source>
        <dbReference type="EMBL" id="GAE14324.1"/>
    </source>
</evidence>
<dbReference type="Proteomes" id="UP000018861">
    <property type="component" value="Unassembled WGS sequence"/>
</dbReference>
<evidence type="ECO:0000259" key="1">
    <source>
        <dbReference type="Pfam" id="PF13338"/>
    </source>
</evidence>
<comment type="caution">
    <text evidence="2">The sequence shown here is derived from an EMBL/GenBank/DDBJ whole genome shotgun (WGS) entry which is preliminary data.</text>
</comment>
<accession>W4P5A1</accession>
<protein>
    <recommendedName>
        <fullName evidence="1">AbiEi antitoxin N-terminal domain-containing protein</fullName>
    </recommendedName>
</protein>
<sequence>MNRKDIIETLQKQGGFMTTGEVKSRGDYEHLRRATVDGTLMRIRQGVYAETSALANNMIDVLRIVPNGVLCLYSAFAHYGLSTHVPAATCIAIDAKRKVRLPEYPPIDLYYWKKENLEFGVVEKEISGYKVLITDMERSVCDAVKYRNKIGLDVCGEVIDNYLKNENRNITLLHEYAGRLRVKNILTKYLETRL</sequence>
<dbReference type="AlphaFoldDB" id="W4P5A1"/>
<dbReference type="EMBL" id="BAIQ01000003">
    <property type="protein sequence ID" value="GAE14324.1"/>
    <property type="molecule type" value="Genomic_DNA"/>
</dbReference>
<gene>
    <name evidence="2" type="ORF">JCM6292_446</name>
</gene>